<feature type="transmembrane region" description="Helical" evidence="10">
    <location>
        <begin position="39"/>
        <end position="58"/>
    </location>
</feature>
<feature type="transmembrane region" description="Helical" evidence="10">
    <location>
        <begin position="118"/>
        <end position="136"/>
    </location>
</feature>
<dbReference type="InterPro" id="IPR051120">
    <property type="entry name" value="ABC_AA/LPS_Transport"/>
</dbReference>
<evidence type="ECO:0000313" key="13">
    <source>
        <dbReference type="Proteomes" id="UP000198889"/>
    </source>
</evidence>
<dbReference type="STRING" id="177413.SAMN05660859_2219"/>
<proteinExistence type="inferred from homology"/>
<gene>
    <name evidence="12" type="ORF">SAMN05660859_2219</name>
</gene>
<dbReference type="InterPro" id="IPR043428">
    <property type="entry name" value="LivM-like"/>
</dbReference>
<keyword evidence="3" id="KW-0813">Transport</keyword>
<dbReference type="PROSITE" id="PS00211">
    <property type="entry name" value="ABC_TRANSPORTER_1"/>
    <property type="match status" value="1"/>
</dbReference>
<feature type="transmembrane region" description="Helical" evidence="10">
    <location>
        <begin position="210"/>
        <end position="235"/>
    </location>
</feature>
<feature type="transmembrane region" description="Helical" evidence="10">
    <location>
        <begin position="160"/>
        <end position="180"/>
    </location>
</feature>
<dbReference type="CDD" id="cd03219">
    <property type="entry name" value="ABC_Mj1267_LivG_branched"/>
    <property type="match status" value="1"/>
</dbReference>
<evidence type="ECO:0000256" key="8">
    <source>
        <dbReference type="ARBA" id="ARBA00022989"/>
    </source>
</evidence>
<dbReference type="InterPro" id="IPR017871">
    <property type="entry name" value="ABC_transporter-like_CS"/>
</dbReference>
<dbReference type="GO" id="GO:0005886">
    <property type="term" value="C:plasma membrane"/>
    <property type="evidence" value="ECO:0007669"/>
    <property type="project" value="UniProtKB-SubCell"/>
</dbReference>
<keyword evidence="8 10" id="KW-1133">Transmembrane helix</keyword>
<evidence type="ECO:0000256" key="4">
    <source>
        <dbReference type="ARBA" id="ARBA00022475"/>
    </source>
</evidence>
<evidence type="ECO:0000256" key="2">
    <source>
        <dbReference type="ARBA" id="ARBA00005417"/>
    </source>
</evidence>
<dbReference type="SMART" id="SM00382">
    <property type="entry name" value="AAA"/>
    <property type="match status" value="1"/>
</dbReference>
<dbReference type="GO" id="GO:0015658">
    <property type="term" value="F:branched-chain amino acid transmembrane transporter activity"/>
    <property type="evidence" value="ECO:0007669"/>
    <property type="project" value="InterPro"/>
</dbReference>
<organism evidence="12 13">
    <name type="scientific">Ancylobacter rudongensis</name>
    <dbReference type="NCBI Taxonomy" id="177413"/>
    <lineage>
        <taxon>Bacteria</taxon>
        <taxon>Pseudomonadati</taxon>
        <taxon>Pseudomonadota</taxon>
        <taxon>Alphaproteobacteria</taxon>
        <taxon>Hyphomicrobiales</taxon>
        <taxon>Xanthobacteraceae</taxon>
        <taxon>Ancylobacter</taxon>
    </lineage>
</organism>
<dbReference type="PANTHER" id="PTHR45772:SF2">
    <property type="entry name" value="ABC TRANSPORTER ATP-BINDING PROTEIN"/>
    <property type="match status" value="1"/>
</dbReference>
<evidence type="ECO:0000256" key="9">
    <source>
        <dbReference type="ARBA" id="ARBA00023136"/>
    </source>
</evidence>
<keyword evidence="5 10" id="KW-0812">Transmembrane</keyword>
<dbReference type="InterPro" id="IPR027417">
    <property type="entry name" value="P-loop_NTPase"/>
</dbReference>
<feature type="domain" description="ABC transporter" evidence="11">
    <location>
        <begin position="350"/>
        <end position="590"/>
    </location>
</feature>
<dbReference type="InterPro" id="IPR001851">
    <property type="entry name" value="ABC_transp_permease"/>
</dbReference>
<dbReference type="PROSITE" id="PS50893">
    <property type="entry name" value="ABC_TRANSPORTER_2"/>
    <property type="match status" value="1"/>
</dbReference>
<sequence length="609" mass="64662">MTEARRLSLILVVALLALAAIFAGPYVLDTYSVNVLTRSLLYAAVALTVDLLWGFLGILTFGQSVFFACGAYAAGLVSTHMDFSTSNAFLALGLGVGGALLVAAIVGWLAFWHGASALYASVITLVLPIVATQLLYSGGTFTGSSSGLSGFMSFDLSMEAWFWLSGSFLVGVTTLAYIFVKSDAGRLLVAVRENEQRCKYLGLDTSRLKILVYLACAAIAAIAGYIYAGYAMVVAPELAGFVFGTELVIWTALGGRGTLLGPVFGALIVDYESAQLAGDYPFVWQLIIGTLFVLVIVAFPRGLLPVVFDVPRKLLGLLRPRPTTPATSVTLSTLDPADAQGVEPGEGAALMVAGVVKRFGSLTVLEGIDFEARAGELVSLVGPNGAGKTTLMRCIADGAERTSGSIHVNGYDIGRKPPEACVALGVGRKFQMANVFETLTVAQCLQIARVRHDRPSVWRRAQDLQLPQAAMHVLATTGLDKQLSTPAHLLSHGMKQALELSMVLALEPRVLLLDEPTAGLTKTERMQIGAILIDLAKKQGLCVLLVEHDLDFVREISSRVIVLHQGRIVLDGSVEEVVASELVKQVYAGSGHAGIDHETAPSPSQEMPA</sequence>
<feature type="transmembrane region" description="Helical" evidence="10">
    <location>
        <begin position="247"/>
        <end position="269"/>
    </location>
</feature>
<evidence type="ECO:0000256" key="7">
    <source>
        <dbReference type="ARBA" id="ARBA00022840"/>
    </source>
</evidence>
<comment type="similarity">
    <text evidence="2">Belongs to the ABC transporter superfamily.</text>
</comment>
<evidence type="ECO:0000256" key="5">
    <source>
        <dbReference type="ARBA" id="ARBA00022692"/>
    </source>
</evidence>
<dbReference type="RefSeq" id="WP_091439292.1">
    <property type="nucleotide sequence ID" value="NZ_FMTP01000003.1"/>
</dbReference>
<dbReference type="CDD" id="cd06581">
    <property type="entry name" value="TM_PBP1_LivM_like"/>
    <property type="match status" value="1"/>
</dbReference>
<dbReference type="Gene3D" id="3.40.50.300">
    <property type="entry name" value="P-loop containing nucleotide triphosphate hydrolases"/>
    <property type="match status" value="1"/>
</dbReference>
<evidence type="ECO:0000259" key="11">
    <source>
        <dbReference type="PROSITE" id="PS50893"/>
    </source>
</evidence>
<keyword evidence="6" id="KW-0547">Nucleotide-binding</keyword>
<dbReference type="AlphaFoldDB" id="A0A1G4SHB0"/>
<evidence type="ECO:0000256" key="3">
    <source>
        <dbReference type="ARBA" id="ARBA00022448"/>
    </source>
</evidence>
<evidence type="ECO:0000313" key="12">
    <source>
        <dbReference type="EMBL" id="SCW68612.1"/>
    </source>
</evidence>
<feature type="transmembrane region" description="Helical" evidence="10">
    <location>
        <begin position="281"/>
        <end position="299"/>
    </location>
</feature>
<comment type="subcellular location">
    <subcellularLocation>
        <location evidence="1">Cell membrane</location>
        <topology evidence="1">Multi-pass membrane protein</topology>
    </subcellularLocation>
</comment>
<keyword evidence="7 12" id="KW-0067">ATP-binding</keyword>
<keyword evidence="9 10" id="KW-0472">Membrane</keyword>
<feature type="transmembrane region" description="Helical" evidence="10">
    <location>
        <begin position="65"/>
        <end position="83"/>
    </location>
</feature>
<dbReference type="Pfam" id="PF02653">
    <property type="entry name" value="BPD_transp_2"/>
    <property type="match status" value="1"/>
</dbReference>
<dbReference type="SUPFAM" id="SSF52540">
    <property type="entry name" value="P-loop containing nucleoside triphosphate hydrolases"/>
    <property type="match status" value="1"/>
</dbReference>
<dbReference type="PANTHER" id="PTHR45772">
    <property type="entry name" value="CONSERVED COMPONENT OF ABC TRANSPORTER FOR NATURAL AMINO ACIDS-RELATED"/>
    <property type="match status" value="1"/>
</dbReference>
<keyword evidence="13" id="KW-1185">Reference proteome</keyword>
<evidence type="ECO:0000256" key="6">
    <source>
        <dbReference type="ARBA" id="ARBA00022741"/>
    </source>
</evidence>
<keyword evidence="4" id="KW-1003">Cell membrane</keyword>
<feature type="transmembrane region" description="Helical" evidence="10">
    <location>
        <begin position="89"/>
        <end position="111"/>
    </location>
</feature>
<reference evidence="13" key="1">
    <citation type="submission" date="2016-10" db="EMBL/GenBank/DDBJ databases">
        <authorList>
            <person name="Varghese N."/>
            <person name="Submissions S."/>
        </authorList>
    </citation>
    <scope>NUCLEOTIDE SEQUENCE [LARGE SCALE GENOMIC DNA]</scope>
    <source>
        <strain evidence="13">CGMCC 1.1761</strain>
    </source>
</reference>
<dbReference type="GO" id="GO:0005524">
    <property type="term" value="F:ATP binding"/>
    <property type="evidence" value="ECO:0007669"/>
    <property type="project" value="UniProtKB-KW"/>
</dbReference>
<dbReference type="Pfam" id="PF00005">
    <property type="entry name" value="ABC_tran"/>
    <property type="match status" value="1"/>
</dbReference>
<name>A0A1G4SHB0_9HYPH</name>
<dbReference type="InterPro" id="IPR003439">
    <property type="entry name" value="ABC_transporter-like_ATP-bd"/>
</dbReference>
<evidence type="ECO:0000256" key="10">
    <source>
        <dbReference type="SAM" id="Phobius"/>
    </source>
</evidence>
<dbReference type="GO" id="GO:0016887">
    <property type="term" value="F:ATP hydrolysis activity"/>
    <property type="evidence" value="ECO:0007669"/>
    <property type="project" value="InterPro"/>
</dbReference>
<dbReference type="EMBL" id="FMTP01000003">
    <property type="protein sequence ID" value="SCW68612.1"/>
    <property type="molecule type" value="Genomic_DNA"/>
</dbReference>
<dbReference type="Proteomes" id="UP000198889">
    <property type="component" value="Unassembled WGS sequence"/>
</dbReference>
<dbReference type="InterPro" id="IPR003593">
    <property type="entry name" value="AAA+_ATPase"/>
</dbReference>
<protein>
    <submittedName>
        <fullName evidence="12">Amino acid/amide ABC transporter membrane protein 2, HAAT family (TC 3.A.1.4.-)/amino acid/amide ABC transporter ATP-binding protein 1, HAAT family (TC 3.A.1.4.-)</fullName>
    </submittedName>
</protein>
<accession>A0A1G4SHB0</accession>
<evidence type="ECO:0000256" key="1">
    <source>
        <dbReference type="ARBA" id="ARBA00004651"/>
    </source>
</evidence>